<proteinExistence type="predicted"/>
<evidence type="ECO:0000259" key="1">
    <source>
        <dbReference type="Pfam" id="PF13946"/>
    </source>
</evidence>
<evidence type="ECO:0000313" key="3">
    <source>
        <dbReference type="Proteomes" id="UP000242999"/>
    </source>
</evidence>
<dbReference type="RefSeq" id="WP_093308792.1">
    <property type="nucleotide sequence ID" value="NZ_FNYH01000003.1"/>
</dbReference>
<name>A0A1H6RAY3_9GAMM</name>
<dbReference type="OrthoDB" id="8612880at2"/>
<dbReference type="InterPro" id="IPR025282">
    <property type="entry name" value="DUF4214"/>
</dbReference>
<evidence type="ECO:0000313" key="2">
    <source>
        <dbReference type="EMBL" id="SEI51646.1"/>
    </source>
</evidence>
<dbReference type="InterPro" id="IPR038255">
    <property type="entry name" value="PBS_linker_sf"/>
</dbReference>
<dbReference type="Gene3D" id="1.10.3130.20">
    <property type="entry name" value="Phycobilisome linker domain"/>
    <property type="match status" value="1"/>
</dbReference>
<reference evidence="3" key="1">
    <citation type="submission" date="2016-10" db="EMBL/GenBank/DDBJ databases">
        <authorList>
            <person name="Varghese N."/>
            <person name="Submissions S."/>
        </authorList>
    </citation>
    <scope>NUCLEOTIDE SEQUENCE [LARGE SCALE GENOMIC DNA]</scope>
    <source>
        <strain evidence="3">DSM 7165</strain>
    </source>
</reference>
<feature type="domain" description="DUF4214" evidence="1">
    <location>
        <begin position="281"/>
        <end position="349"/>
    </location>
</feature>
<protein>
    <recommendedName>
        <fullName evidence="1">DUF4214 domain-containing protein</fullName>
    </recommendedName>
</protein>
<dbReference type="EMBL" id="FNYH01000003">
    <property type="protein sequence ID" value="SEI51646.1"/>
    <property type="molecule type" value="Genomic_DNA"/>
</dbReference>
<dbReference type="STRING" id="64971.SAMN05421831_103137"/>
<sequence length="362" mass="41831">MSKKYQESIQLIDGRWVKVDDDDRDEYVQLDDGRWAEVEDDRDDEYVQLTDGRWVEVGDDNDNDRDEYVQLDDGRWAEVEDDRDDEYVQLTDGRWVEVDDDNDNDRDEYVQLDDGRWAEVEDDRDDEYVQLTDGRWVEVGDDNDNDRDEYVQLNDGRWAEVEDDRDDEYVQLTDGRWVEVGDDNDNDRDEYVQLNDGRWAEVEDDTYLGTSTSSGSQAENGTKATATDGRLYANVPESQLSAEDAALARLYLAVFQRLPDEDGFHFWQGAARQGMELEDIAESFMQSQEFIQTYGVNLQAASFVELVYENVLGRAPDQGGQSYWQNQLAQGLEAEDMLLGFSESQEYQAATQAHINTWFAGL</sequence>
<gene>
    <name evidence="2" type="ORF">SAMN05421831_103137</name>
</gene>
<organism evidence="2 3">
    <name type="scientific">Allopseudospirillum japonicum</name>
    <dbReference type="NCBI Taxonomy" id="64971"/>
    <lineage>
        <taxon>Bacteria</taxon>
        <taxon>Pseudomonadati</taxon>
        <taxon>Pseudomonadota</taxon>
        <taxon>Gammaproteobacteria</taxon>
        <taxon>Oceanospirillales</taxon>
        <taxon>Oceanospirillaceae</taxon>
        <taxon>Allopseudospirillum</taxon>
    </lineage>
</organism>
<keyword evidence="3" id="KW-1185">Reference proteome</keyword>
<dbReference type="Pfam" id="PF13946">
    <property type="entry name" value="DUF4214"/>
    <property type="match status" value="1"/>
</dbReference>
<dbReference type="Proteomes" id="UP000242999">
    <property type="component" value="Unassembled WGS sequence"/>
</dbReference>
<dbReference type="AlphaFoldDB" id="A0A1H6RAY3"/>
<accession>A0A1H6RAY3</accession>